<sequence>MRNWLRKIRDELNLTQAEVAKRVGVTRQFIGMIESGAATPHPETAKIIATSLDLEKYGFDWTKFYSLTDQKEGKELDCIPEADKSK</sequence>
<gene>
    <name evidence="2" type="ORF">Cpap_0878</name>
</gene>
<evidence type="ECO:0000259" key="1">
    <source>
        <dbReference type="PROSITE" id="PS50943"/>
    </source>
</evidence>
<protein>
    <submittedName>
        <fullName evidence="2">Helix-turn-helix domain protein</fullName>
    </submittedName>
</protein>
<dbReference type="GO" id="GO:0003677">
    <property type="term" value="F:DNA binding"/>
    <property type="evidence" value="ECO:0007669"/>
    <property type="project" value="InterPro"/>
</dbReference>
<name>F1TH26_9FIRM</name>
<organism evidence="2 3">
    <name type="scientific">Ruminiclostridium papyrosolvens DSM 2782</name>
    <dbReference type="NCBI Taxonomy" id="588581"/>
    <lineage>
        <taxon>Bacteria</taxon>
        <taxon>Bacillati</taxon>
        <taxon>Bacillota</taxon>
        <taxon>Clostridia</taxon>
        <taxon>Eubacteriales</taxon>
        <taxon>Oscillospiraceae</taxon>
        <taxon>Ruminiclostridium</taxon>
    </lineage>
</organism>
<dbReference type="OrthoDB" id="1740022at2"/>
<keyword evidence="3" id="KW-1185">Reference proteome</keyword>
<proteinExistence type="predicted"/>
<reference evidence="2" key="1">
    <citation type="submission" date="2009-07" db="EMBL/GenBank/DDBJ databases">
        <authorList>
            <consortium name="US DOE Joint Genome Institute (JGI-PGF)"/>
            <person name="Lucas S."/>
            <person name="Copeland A."/>
            <person name="Lapidus A."/>
            <person name="Glavina del Rio T."/>
            <person name="Tice H."/>
            <person name="Bruce D."/>
            <person name="Goodwin L."/>
            <person name="Pitluck S."/>
            <person name="Larimer F."/>
            <person name="Land M.L."/>
            <person name="Mouttaki H."/>
            <person name="He Z."/>
            <person name="Zhou J."/>
            <person name="Hemme C.L."/>
        </authorList>
    </citation>
    <scope>NUCLEOTIDE SEQUENCE [LARGE SCALE GENOMIC DNA]</scope>
    <source>
        <strain evidence="2">DSM 2782</strain>
    </source>
</reference>
<reference evidence="2" key="2">
    <citation type="submission" date="2011-01" db="EMBL/GenBank/DDBJ databases">
        <title>The Non-contiguous Finished genome of Clostridium papyrosolvens.</title>
        <authorList>
            <person name="Lucas S."/>
            <person name="Copeland A."/>
            <person name="Lapidus A."/>
            <person name="Cheng J.-F."/>
            <person name="Goodwin L."/>
            <person name="Pitluck S."/>
            <person name="Misra M."/>
            <person name="Chertkov O."/>
            <person name="Detter J.C."/>
            <person name="Han C."/>
            <person name="Tapia R."/>
            <person name="Land M."/>
            <person name="Hauser L."/>
            <person name="Kyrpides N."/>
            <person name="Ivanova N."/>
            <person name="Pagani I."/>
            <person name="Mouttaki H."/>
            <person name="He Z."/>
            <person name="Zhou J."/>
            <person name="Hemme C.L."/>
            <person name="Woyke T."/>
        </authorList>
    </citation>
    <scope>NUCLEOTIDE SEQUENCE [LARGE SCALE GENOMIC DNA]</scope>
    <source>
        <strain evidence="2">DSM 2782</strain>
    </source>
</reference>
<dbReference type="InterPro" id="IPR001387">
    <property type="entry name" value="Cro/C1-type_HTH"/>
</dbReference>
<dbReference type="STRING" id="588581.Cpap_0878"/>
<dbReference type="InterPro" id="IPR010982">
    <property type="entry name" value="Lambda_DNA-bd_dom_sf"/>
</dbReference>
<evidence type="ECO:0000313" key="3">
    <source>
        <dbReference type="Proteomes" id="UP000003860"/>
    </source>
</evidence>
<dbReference type="CDD" id="cd00093">
    <property type="entry name" value="HTH_XRE"/>
    <property type="match status" value="1"/>
</dbReference>
<dbReference type="SMART" id="SM00530">
    <property type="entry name" value="HTH_XRE"/>
    <property type="match status" value="1"/>
</dbReference>
<accession>F1TH26</accession>
<dbReference type="SUPFAM" id="SSF47413">
    <property type="entry name" value="lambda repressor-like DNA-binding domains"/>
    <property type="match status" value="1"/>
</dbReference>
<dbReference type="EMBL" id="ACXX02000015">
    <property type="protein sequence ID" value="EGD46266.1"/>
    <property type="molecule type" value="Genomic_DNA"/>
</dbReference>
<evidence type="ECO:0000313" key="2">
    <source>
        <dbReference type="EMBL" id="EGD46266.1"/>
    </source>
</evidence>
<dbReference type="AlphaFoldDB" id="F1TH26"/>
<dbReference type="PROSITE" id="PS50943">
    <property type="entry name" value="HTH_CROC1"/>
    <property type="match status" value="1"/>
</dbReference>
<dbReference type="Gene3D" id="1.10.260.40">
    <property type="entry name" value="lambda repressor-like DNA-binding domains"/>
    <property type="match status" value="1"/>
</dbReference>
<dbReference type="Pfam" id="PF01381">
    <property type="entry name" value="HTH_3"/>
    <property type="match status" value="1"/>
</dbReference>
<feature type="domain" description="HTH cro/C1-type" evidence="1">
    <location>
        <begin position="5"/>
        <end position="59"/>
    </location>
</feature>
<comment type="caution">
    <text evidence="2">The sequence shown here is derived from an EMBL/GenBank/DDBJ whole genome shotgun (WGS) entry which is preliminary data.</text>
</comment>
<dbReference type="Proteomes" id="UP000003860">
    <property type="component" value="Unassembled WGS sequence"/>
</dbReference>